<dbReference type="InterPro" id="IPR000254">
    <property type="entry name" value="CBD"/>
</dbReference>
<dbReference type="GO" id="GO:0030245">
    <property type="term" value="P:cellulose catabolic process"/>
    <property type="evidence" value="ECO:0007669"/>
    <property type="project" value="UniProtKB-KW"/>
</dbReference>
<dbReference type="EMBL" id="WIQW01000062">
    <property type="protein sequence ID" value="KAF3090170.1"/>
    <property type="molecule type" value="Genomic_DNA"/>
</dbReference>
<dbReference type="GO" id="GO:0071555">
    <property type="term" value="P:cell wall organization"/>
    <property type="evidence" value="ECO:0007669"/>
    <property type="project" value="UniProtKB-KW"/>
</dbReference>
<dbReference type="GO" id="GO:0008422">
    <property type="term" value="F:beta-glucosidase activity"/>
    <property type="evidence" value="ECO:0007669"/>
    <property type="project" value="TreeGrafter"/>
</dbReference>
<dbReference type="Proteomes" id="UP000475325">
    <property type="component" value="Unassembled WGS sequence"/>
</dbReference>
<sequence length="737" mass="80788">MYPGPCRGLNSFRLKARSLLLRRGDKNIKRLDCRQYDKGFYSQSFATKVLRPLQTFITMLYRLTAVALLAATANAQAQLWGQCGGIGWTGATTCVSGTYCYAWNPYYSQCLEGTGSSTTTTSLTTTARSTTLVTSTATRTSSSSTRSSTTTTRPTTTTTPRSSTTTTRSSTTTSPTTTSRVPTTSAVCGTATFTPISASAAIAALHPGWNIGNTLDAVPNEGSWNNPPITGTVIDAIKASGYKSIRIPVTWTHHFSGSSPTWTVDPVWMNRVEEVVDMVLSKGLYAILNVHHDSWDWFDYTKNGNAPVEEKFGALWAQIGDRFKCKGERLLFEPINEPPGSTAEDGVELNKLNDIFLTKINQAGGFNPQRVVTLCGLYMDSYKTISYFKRGSLYPNQPWGIQFHYYSPYDFVFRAWGKSTWGSADEKAALENDFKYFRGNFSDVPVVIGEFGGSPATLEPAAGWRYLDFLVQTANKYKFSIVTWDNGEDLFNRTSLTWYDPAGQSILINAANGASNALAVSTLDGSVPQLSSAFIFHKVGTPVTTQTATYENVGSKTLVSVKNKAGTTLTSSQYSFSGGVLTLPDTYLSTLYTANSAPGVKDVLTLTFSSGAFLTLTIVHWDVPVIAETTLAAPTYDYRIPITWNGYNRVAAVRAVWDNGVYVSDDWTVWLPQLQQARWTFGNWGYEANNIALWLSGSDYLRNNKPAGVNSAILTWEFFPRDGYAAGSNAVNLTITF</sequence>
<dbReference type="SUPFAM" id="SSF81296">
    <property type="entry name" value="E set domains"/>
    <property type="match status" value="1"/>
</dbReference>
<organism evidence="11 12">
    <name type="scientific">Orbilia oligospora</name>
    <name type="common">Nematode-trapping fungus</name>
    <name type="synonym">Arthrobotrys oligospora</name>
    <dbReference type="NCBI Taxonomy" id="2813651"/>
    <lineage>
        <taxon>Eukaryota</taxon>
        <taxon>Fungi</taxon>
        <taxon>Dikarya</taxon>
        <taxon>Ascomycota</taxon>
        <taxon>Pezizomycotina</taxon>
        <taxon>Orbiliomycetes</taxon>
        <taxon>Orbiliales</taxon>
        <taxon>Orbiliaceae</taxon>
        <taxon>Orbilia</taxon>
    </lineage>
</organism>
<dbReference type="InterPro" id="IPR014756">
    <property type="entry name" value="Ig_E-set"/>
</dbReference>
<proteinExistence type="inferred from homology"/>
<dbReference type="InterPro" id="IPR001547">
    <property type="entry name" value="Glyco_hydro_5"/>
</dbReference>
<dbReference type="UniPathway" id="UPA00164"/>
<protein>
    <recommendedName>
        <fullName evidence="10">CBM1 domain-containing protein</fullName>
    </recommendedName>
</protein>
<dbReference type="InterPro" id="IPR050386">
    <property type="entry name" value="Glycosyl_hydrolase_5"/>
</dbReference>
<evidence type="ECO:0000256" key="9">
    <source>
        <dbReference type="SAM" id="MobiDB-lite"/>
    </source>
</evidence>
<evidence type="ECO:0000256" key="7">
    <source>
        <dbReference type="ARBA" id="ARBA00023316"/>
    </source>
</evidence>
<dbReference type="Gene3D" id="3.20.20.80">
    <property type="entry name" value="Glycosidases"/>
    <property type="match status" value="1"/>
</dbReference>
<evidence type="ECO:0000256" key="3">
    <source>
        <dbReference type="ARBA" id="ARBA00022801"/>
    </source>
</evidence>
<dbReference type="Gene3D" id="2.60.40.10">
    <property type="entry name" value="Immunoglobulins"/>
    <property type="match status" value="1"/>
</dbReference>
<evidence type="ECO:0000259" key="10">
    <source>
        <dbReference type="PROSITE" id="PS51164"/>
    </source>
</evidence>
<dbReference type="InterPro" id="IPR017853">
    <property type="entry name" value="GH"/>
</dbReference>
<name>A0A7C8J2S1_ORBOL</name>
<gene>
    <name evidence="11" type="ORF">TWF102_009387</name>
</gene>
<keyword evidence="3" id="KW-0378">Hydrolase</keyword>
<evidence type="ECO:0000256" key="1">
    <source>
        <dbReference type="ARBA" id="ARBA00005641"/>
    </source>
</evidence>
<dbReference type="GO" id="GO:0005576">
    <property type="term" value="C:extracellular region"/>
    <property type="evidence" value="ECO:0007669"/>
    <property type="project" value="InterPro"/>
</dbReference>
<dbReference type="InterPro" id="IPR035971">
    <property type="entry name" value="CBD_sf"/>
</dbReference>
<dbReference type="PANTHER" id="PTHR31297">
    <property type="entry name" value="GLUCAN ENDO-1,6-BETA-GLUCOSIDASE B"/>
    <property type="match status" value="1"/>
</dbReference>
<evidence type="ECO:0000256" key="5">
    <source>
        <dbReference type="ARBA" id="ARBA00023277"/>
    </source>
</evidence>
<dbReference type="InterPro" id="IPR005102">
    <property type="entry name" value="Carbo-bd_X2"/>
</dbReference>
<keyword evidence="7" id="KW-0961">Cell wall biogenesis/degradation</keyword>
<dbReference type="PROSITE" id="PS00562">
    <property type="entry name" value="CBM1_1"/>
    <property type="match status" value="1"/>
</dbReference>
<feature type="region of interest" description="Disordered" evidence="9">
    <location>
        <begin position="128"/>
        <end position="183"/>
    </location>
</feature>
<dbReference type="SUPFAM" id="SSF57180">
    <property type="entry name" value="Cellulose-binding domain"/>
    <property type="match status" value="1"/>
</dbReference>
<dbReference type="SUPFAM" id="SSF51445">
    <property type="entry name" value="(Trans)glycosidases"/>
    <property type="match status" value="1"/>
</dbReference>
<dbReference type="GO" id="GO:0030248">
    <property type="term" value="F:cellulose binding"/>
    <property type="evidence" value="ECO:0007669"/>
    <property type="project" value="InterPro"/>
</dbReference>
<keyword evidence="5" id="KW-0119">Carbohydrate metabolism</keyword>
<keyword evidence="4" id="KW-0136">Cellulose degradation</keyword>
<accession>A0A7C8J2S1</accession>
<evidence type="ECO:0000313" key="11">
    <source>
        <dbReference type="EMBL" id="KAF3090170.1"/>
    </source>
</evidence>
<keyword evidence="6" id="KW-0326">Glycosidase</keyword>
<evidence type="ECO:0000256" key="4">
    <source>
        <dbReference type="ARBA" id="ARBA00023001"/>
    </source>
</evidence>
<feature type="domain" description="CBM1" evidence="10">
    <location>
        <begin position="75"/>
        <end position="111"/>
    </location>
</feature>
<dbReference type="InterPro" id="IPR013783">
    <property type="entry name" value="Ig-like_fold"/>
</dbReference>
<dbReference type="PROSITE" id="PS51164">
    <property type="entry name" value="CBM1_2"/>
    <property type="match status" value="1"/>
</dbReference>
<keyword evidence="2" id="KW-0732">Signal</keyword>
<dbReference type="AlphaFoldDB" id="A0A7C8J2S1"/>
<evidence type="ECO:0000256" key="8">
    <source>
        <dbReference type="ARBA" id="ARBA00023326"/>
    </source>
</evidence>
<dbReference type="GO" id="GO:0009986">
    <property type="term" value="C:cell surface"/>
    <property type="evidence" value="ECO:0007669"/>
    <property type="project" value="TreeGrafter"/>
</dbReference>
<dbReference type="SMART" id="SM00236">
    <property type="entry name" value="fCBD"/>
    <property type="match status" value="1"/>
</dbReference>
<evidence type="ECO:0000256" key="2">
    <source>
        <dbReference type="ARBA" id="ARBA00022729"/>
    </source>
</evidence>
<dbReference type="Pfam" id="PF00150">
    <property type="entry name" value="Cellulase"/>
    <property type="match status" value="1"/>
</dbReference>
<dbReference type="PANTHER" id="PTHR31297:SF41">
    <property type="entry name" value="ENDOGLUCANASE, PUTATIVE (AFU_ORTHOLOGUE AFUA_5G01830)-RELATED"/>
    <property type="match status" value="1"/>
</dbReference>
<evidence type="ECO:0000256" key="6">
    <source>
        <dbReference type="ARBA" id="ARBA00023295"/>
    </source>
</evidence>
<reference evidence="11 12" key="1">
    <citation type="submission" date="2019-06" db="EMBL/GenBank/DDBJ databases">
        <authorList>
            <person name="Palmer J.M."/>
        </authorList>
    </citation>
    <scope>NUCLEOTIDE SEQUENCE [LARGE SCALE GENOMIC DNA]</scope>
    <source>
        <strain evidence="11 12">TWF102</strain>
    </source>
</reference>
<comment type="caution">
    <text evidence="11">The sequence shown here is derived from an EMBL/GenBank/DDBJ whole genome shotgun (WGS) entry which is preliminary data.</text>
</comment>
<comment type="similarity">
    <text evidence="1">Belongs to the glycosyl hydrolase 5 (cellulase A) family.</text>
</comment>
<keyword evidence="8" id="KW-0624">Polysaccharide degradation</keyword>
<evidence type="ECO:0000313" key="12">
    <source>
        <dbReference type="Proteomes" id="UP000475325"/>
    </source>
</evidence>
<dbReference type="Pfam" id="PF00734">
    <property type="entry name" value="CBM_1"/>
    <property type="match status" value="1"/>
</dbReference>
<dbReference type="Pfam" id="PF03442">
    <property type="entry name" value="CBM_X2"/>
    <property type="match status" value="1"/>
</dbReference>
<dbReference type="GO" id="GO:0005978">
    <property type="term" value="P:glycogen biosynthetic process"/>
    <property type="evidence" value="ECO:0007669"/>
    <property type="project" value="UniProtKB-UniPathway"/>
</dbReference>